<dbReference type="InterPro" id="IPR029058">
    <property type="entry name" value="AB_hydrolase_fold"/>
</dbReference>
<keyword evidence="1" id="KW-0732">Signal</keyword>
<accession>A0A4V3GM54</accession>
<dbReference type="AlphaFoldDB" id="A0A4V3GM54"/>
<comment type="caution">
    <text evidence="2">The sequence shown here is derived from an EMBL/GenBank/DDBJ whole genome shotgun (WGS) entry which is preliminary data.</text>
</comment>
<organism evidence="2 3">
    <name type="scientific">Dinghuibacter silviterrae</name>
    <dbReference type="NCBI Taxonomy" id="1539049"/>
    <lineage>
        <taxon>Bacteria</taxon>
        <taxon>Pseudomonadati</taxon>
        <taxon>Bacteroidota</taxon>
        <taxon>Chitinophagia</taxon>
        <taxon>Chitinophagales</taxon>
        <taxon>Chitinophagaceae</taxon>
        <taxon>Dinghuibacter</taxon>
    </lineage>
</organism>
<dbReference type="SUPFAM" id="SSF53474">
    <property type="entry name" value="alpha/beta-Hydrolases"/>
    <property type="match status" value="1"/>
</dbReference>
<evidence type="ECO:0000256" key="1">
    <source>
        <dbReference type="SAM" id="SignalP"/>
    </source>
</evidence>
<keyword evidence="3" id="KW-1185">Reference proteome</keyword>
<protein>
    <recommendedName>
        <fullName evidence="4">Alpha/beta hydrolase</fullName>
    </recommendedName>
</protein>
<evidence type="ECO:0008006" key="4">
    <source>
        <dbReference type="Google" id="ProtNLM"/>
    </source>
</evidence>
<dbReference type="EMBL" id="SODV01000001">
    <property type="protein sequence ID" value="TDX02163.1"/>
    <property type="molecule type" value="Genomic_DNA"/>
</dbReference>
<sequence length="217" mass="24497">MKIFVVPLLLLANLSLPAKGQQAIDSSRYIFFLHNKFVEEHGPLEKHPSYGRAEYKEILGHFTNDGFVVISEKRKPNTDVKIYAEKAAAQIDSLLHAGINPSRITVVGTSKGGYIAQYVSSLMKNKQLNFVFIGSSFKNDLDDDDNIRLYGRMLSITEASDTGNIPLSTQPRCKNSSFASLKEITLHTNLHHGFLFKALDLWIDPTEKWARFQIINR</sequence>
<feature type="signal peptide" evidence="1">
    <location>
        <begin position="1"/>
        <end position="20"/>
    </location>
</feature>
<evidence type="ECO:0000313" key="2">
    <source>
        <dbReference type="EMBL" id="TDX02163.1"/>
    </source>
</evidence>
<reference evidence="2 3" key="1">
    <citation type="submission" date="2019-03" db="EMBL/GenBank/DDBJ databases">
        <title>Genomic Encyclopedia of Type Strains, Phase IV (KMG-IV): sequencing the most valuable type-strain genomes for metagenomic binning, comparative biology and taxonomic classification.</title>
        <authorList>
            <person name="Goeker M."/>
        </authorList>
    </citation>
    <scope>NUCLEOTIDE SEQUENCE [LARGE SCALE GENOMIC DNA]</scope>
    <source>
        <strain evidence="2 3">DSM 100059</strain>
    </source>
</reference>
<feature type="chain" id="PRO_5020965904" description="Alpha/beta hydrolase" evidence="1">
    <location>
        <begin position="21"/>
        <end position="217"/>
    </location>
</feature>
<proteinExistence type="predicted"/>
<evidence type="ECO:0000313" key="3">
    <source>
        <dbReference type="Proteomes" id="UP000294498"/>
    </source>
</evidence>
<dbReference type="RefSeq" id="WP_133994785.1">
    <property type="nucleotide sequence ID" value="NZ_SODV01000001.1"/>
</dbReference>
<name>A0A4V3GM54_9BACT</name>
<dbReference type="Gene3D" id="3.40.50.1820">
    <property type="entry name" value="alpha/beta hydrolase"/>
    <property type="match status" value="1"/>
</dbReference>
<gene>
    <name evidence="2" type="ORF">EDB95_3213</name>
</gene>
<dbReference type="Proteomes" id="UP000294498">
    <property type="component" value="Unassembled WGS sequence"/>
</dbReference>
<dbReference type="OrthoDB" id="823958at2"/>